<evidence type="ECO:0000256" key="1">
    <source>
        <dbReference type="SAM" id="Phobius"/>
    </source>
</evidence>
<dbReference type="EMBL" id="MCGQ01000008">
    <property type="protein sequence ID" value="OXY97651.1"/>
    <property type="molecule type" value="Genomic_DNA"/>
</dbReference>
<protein>
    <submittedName>
        <fullName evidence="2">Uncharacterized protein</fullName>
    </submittedName>
</protein>
<evidence type="ECO:0000313" key="3">
    <source>
        <dbReference type="Proteomes" id="UP000215483"/>
    </source>
</evidence>
<sequence>MLGGLRDWVPDILFFGVPSLAGALLFIWRGETLRRRGVVTRATCVNQARDAKGLVTLRLNFEVDGTHYYCTSGIVPWIVGGIATVLLLLAGISYI</sequence>
<name>A0A233SPS0_STRDA</name>
<feature type="transmembrane region" description="Helical" evidence="1">
    <location>
        <begin position="74"/>
        <end position="94"/>
    </location>
</feature>
<keyword evidence="1" id="KW-0812">Transmembrane</keyword>
<dbReference type="OrthoDB" id="4242345at2"/>
<comment type="caution">
    <text evidence="2">The sequence shown here is derived from an EMBL/GenBank/DDBJ whole genome shotgun (WGS) entry which is preliminary data.</text>
</comment>
<dbReference type="AlphaFoldDB" id="A0A233SPS0"/>
<keyword evidence="3" id="KW-1185">Reference proteome</keyword>
<accession>A0A233SPS0</accession>
<evidence type="ECO:0000313" key="2">
    <source>
        <dbReference type="EMBL" id="OXY97651.1"/>
    </source>
</evidence>
<dbReference type="RefSeq" id="WP_143684093.1">
    <property type="nucleotide sequence ID" value="NZ_MCGQ01000008.1"/>
</dbReference>
<keyword evidence="1" id="KW-1133">Transmembrane helix</keyword>
<proteinExistence type="predicted"/>
<gene>
    <name evidence="2" type="ORF">BEK98_08845</name>
</gene>
<reference evidence="2 3" key="1">
    <citation type="submission" date="2016-07" db="EMBL/GenBank/DDBJ databases">
        <title>Draft genome of Streptomyces diastatochromogenes.</title>
        <authorList>
            <person name="Podduturi R."/>
            <person name="Lukassen M.B."/>
            <person name="Clausen N."/>
            <person name="Nielsen J.L."/>
            <person name="Jorgensen N.O."/>
        </authorList>
    </citation>
    <scope>NUCLEOTIDE SEQUENCE [LARGE SCALE GENOMIC DNA]</scope>
    <source>
        <strain evidence="2 3">DSM 40608</strain>
    </source>
</reference>
<dbReference type="Proteomes" id="UP000215483">
    <property type="component" value="Unassembled WGS sequence"/>
</dbReference>
<organism evidence="2 3">
    <name type="scientific">Streptomyces diastatochromogenes</name>
    <dbReference type="NCBI Taxonomy" id="42236"/>
    <lineage>
        <taxon>Bacteria</taxon>
        <taxon>Bacillati</taxon>
        <taxon>Actinomycetota</taxon>
        <taxon>Actinomycetes</taxon>
        <taxon>Kitasatosporales</taxon>
        <taxon>Streptomycetaceae</taxon>
        <taxon>Streptomyces</taxon>
    </lineage>
</organism>
<keyword evidence="1" id="KW-0472">Membrane</keyword>
<feature type="transmembrane region" description="Helical" evidence="1">
    <location>
        <begin position="12"/>
        <end position="28"/>
    </location>
</feature>